<feature type="domain" description="HTH-type transcriptional regulator MT1864/Rv1816-like C-terminal" evidence="5">
    <location>
        <begin position="97"/>
        <end position="236"/>
    </location>
</feature>
<proteinExistence type="predicted"/>
<evidence type="ECO:0000313" key="6">
    <source>
        <dbReference type="EMBL" id="MFC7181237.1"/>
    </source>
</evidence>
<keyword evidence="3" id="KW-0804">Transcription</keyword>
<keyword evidence="1" id="KW-0805">Transcription regulation</keyword>
<evidence type="ECO:0000256" key="2">
    <source>
        <dbReference type="ARBA" id="ARBA00023125"/>
    </source>
</evidence>
<evidence type="ECO:0000259" key="5">
    <source>
        <dbReference type="Pfam" id="PF13305"/>
    </source>
</evidence>
<dbReference type="PANTHER" id="PTHR30055:SF243">
    <property type="entry name" value="HTH-TYPE TRANSCRIPTIONAL REGULATOR RV1816"/>
    <property type="match status" value="1"/>
</dbReference>
<dbReference type="InterPro" id="IPR001647">
    <property type="entry name" value="HTH_TetR"/>
</dbReference>
<evidence type="ECO:0000313" key="7">
    <source>
        <dbReference type="Proteomes" id="UP001596435"/>
    </source>
</evidence>
<dbReference type="Pfam" id="PF00440">
    <property type="entry name" value="TetR_N"/>
    <property type="match status" value="1"/>
</dbReference>
<comment type="caution">
    <text evidence="6">The sequence shown here is derived from an EMBL/GenBank/DDBJ whole genome shotgun (WGS) entry which is preliminary data.</text>
</comment>
<evidence type="ECO:0000256" key="3">
    <source>
        <dbReference type="ARBA" id="ARBA00023163"/>
    </source>
</evidence>
<evidence type="ECO:0000259" key="4">
    <source>
        <dbReference type="Pfam" id="PF00440"/>
    </source>
</evidence>
<dbReference type="InterPro" id="IPR036271">
    <property type="entry name" value="Tet_transcr_reg_TetR-rel_C_sf"/>
</dbReference>
<dbReference type="Gene3D" id="1.10.357.10">
    <property type="entry name" value="Tetracycline Repressor, domain 2"/>
    <property type="match status" value="1"/>
</dbReference>
<sequence length="247" mass="26295">MPTPPKTPTPRERARVEFTRDIKQVARRQLAEVGAAALSLRAVSRELGLASPSALYRYFPGRDALLTALIVDSYAAVSEAAESAAGELADRPPFDRWVGIGHAVRDWALRNPHEYALIFGSPVPGYAAPEDTVTPGIRVPFLLGSLFMPGAPGDAQPQDGTGAAPAPPAAAVPPAARRALRPLLDRLPDGVPPELVVSGLMAWTYLFGAVSFEIFGHRSAVVAEPRVFFDHEIRRLGGLLGLAGAPR</sequence>
<dbReference type="InterPro" id="IPR050109">
    <property type="entry name" value="HTH-type_TetR-like_transc_reg"/>
</dbReference>
<gene>
    <name evidence="6" type="ORF">ACFQMG_16895</name>
</gene>
<dbReference type="InterPro" id="IPR025996">
    <property type="entry name" value="MT1864/Rv1816-like_C"/>
</dbReference>
<dbReference type="RefSeq" id="WP_380231385.1">
    <property type="nucleotide sequence ID" value="NZ_JBHSVH010000002.1"/>
</dbReference>
<dbReference type="PANTHER" id="PTHR30055">
    <property type="entry name" value="HTH-TYPE TRANSCRIPTIONAL REGULATOR RUTR"/>
    <property type="match status" value="1"/>
</dbReference>
<accession>A0ABW2FXT2</accession>
<dbReference type="SUPFAM" id="SSF46689">
    <property type="entry name" value="Homeodomain-like"/>
    <property type="match status" value="1"/>
</dbReference>
<dbReference type="InterPro" id="IPR009057">
    <property type="entry name" value="Homeodomain-like_sf"/>
</dbReference>
<dbReference type="Pfam" id="PF13305">
    <property type="entry name" value="TetR_C_33"/>
    <property type="match status" value="1"/>
</dbReference>
<keyword evidence="2" id="KW-0238">DNA-binding</keyword>
<dbReference type="Proteomes" id="UP001596435">
    <property type="component" value="Unassembled WGS sequence"/>
</dbReference>
<feature type="domain" description="HTH tetR-type" evidence="4">
    <location>
        <begin position="25"/>
        <end position="69"/>
    </location>
</feature>
<evidence type="ECO:0000256" key="1">
    <source>
        <dbReference type="ARBA" id="ARBA00023015"/>
    </source>
</evidence>
<reference evidence="7" key="1">
    <citation type="journal article" date="2019" name="Int. J. Syst. Evol. Microbiol.">
        <title>The Global Catalogue of Microorganisms (GCM) 10K type strain sequencing project: providing services to taxonomists for standard genome sequencing and annotation.</title>
        <authorList>
            <consortium name="The Broad Institute Genomics Platform"/>
            <consortium name="The Broad Institute Genome Sequencing Center for Infectious Disease"/>
            <person name="Wu L."/>
            <person name="Ma J."/>
        </authorList>
    </citation>
    <scope>NUCLEOTIDE SEQUENCE [LARGE SCALE GENOMIC DNA]</scope>
    <source>
        <strain evidence="7">CGMCC 1.12859</strain>
    </source>
</reference>
<dbReference type="SUPFAM" id="SSF48498">
    <property type="entry name" value="Tetracyclin repressor-like, C-terminal domain"/>
    <property type="match status" value="1"/>
</dbReference>
<protein>
    <submittedName>
        <fullName evidence="6">TetR/AcrR family transcriptional regulator</fullName>
    </submittedName>
</protein>
<organism evidence="6 7">
    <name type="scientific">Kitasatospora paranensis</name>
    <dbReference type="NCBI Taxonomy" id="258053"/>
    <lineage>
        <taxon>Bacteria</taxon>
        <taxon>Bacillati</taxon>
        <taxon>Actinomycetota</taxon>
        <taxon>Actinomycetes</taxon>
        <taxon>Kitasatosporales</taxon>
        <taxon>Streptomycetaceae</taxon>
        <taxon>Kitasatospora</taxon>
    </lineage>
</organism>
<dbReference type="EMBL" id="JBHTAJ010000029">
    <property type="protein sequence ID" value="MFC7181237.1"/>
    <property type="molecule type" value="Genomic_DNA"/>
</dbReference>
<keyword evidence="7" id="KW-1185">Reference proteome</keyword>
<name>A0ABW2FXT2_9ACTN</name>